<dbReference type="GO" id="GO:0160147">
    <property type="term" value="F:tRNA pseudouridine(38-40) synthase activity"/>
    <property type="evidence" value="ECO:0007669"/>
    <property type="project" value="UniProtKB-EC"/>
</dbReference>
<evidence type="ECO:0000256" key="4">
    <source>
        <dbReference type="HAMAP-Rule" id="MF_00171"/>
    </source>
</evidence>
<evidence type="ECO:0000313" key="10">
    <source>
        <dbReference type="Proteomes" id="UP000252254"/>
    </source>
</evidence>
<dbReference type="InterPro" id="IPR001406">
    <property type="entry name" value="PsdUridine_synth_TruA"/>
</dbReference>
<sequence>MRMLATVSYDGTAYAGYQVQPNAVTIQEIIEKCLRKMHKGQAIRIHASGRTDAKVHAIGQTFHFDTNLAIPEHNWKQALNALLPNDIFISSVQQVADDFHARFDVTAKEYRYYVRNAKDQDVFQRNYSFHVGETMNLAKMQQACHFIEGEHDFTSFCAANAGVKGSKVRTIYQATCEKNRDTLIFTFKGSGFLYNMVRILVGTLLEIGKGKREPSDIVEILTSKDRTKAGRTAPAHGLFLQSVTYQ</sequence>
<dbReference type="InterPro" id="IPR020103">
    <property type="entry name" value="PsdUridine_synth_cat_dom_sf"/>
</dbReference>
<evidence type="ECO:0000256" key="7">
    <source>
        <dbReference type="RuleBase" id="RU003792"/>
    </source>
</evidence>
<dbReference type="GO" id="GO:0003723">
    <property type="term" value="F:RNA binding"/>
    <property type="evidence" value="ECO:0007669"/>
    <property type="project" value="InterPro"/>
</dbReference>
<comment type="caution">
    <text evidence="9">The sequence shown here is derived from an EMBL/GenBank/DDBJ whole genome shotgun (WGS) entry which is preliminary data.</text>
</comment>
<dbReference type="STRING" id="200904.GCA_900168775_03177"/>
<feature type="binding site" evidence="4 6">
    <location>
        <position position="110"/>
    </location>
    <ligand>
        <name>substrate</name>
    </ligand>
</feature>
<dbReference type="CDD" id="cd02570">
    <property type="entry name" value="PseudoU_synth_EcTruA"/>
    <property type="match status" value="1"/>
</dbReference>
<evidence type="ECO:0000313" key="9">
    <source>
        <dbReference type="EMBL" id="RBO93225.1"/>
    </source>
</evidence>
<name>A0A366DTJ0_9BACI</name>
<evidence type="ECO:0000256" key="5">
    <source>
        <dbReference type="PIRSR" id="PIRSR001430-1"/>
    </source>
</evidence>
<dbReference type="RefSeq" id="WP_113869953.1">
    <property type="nucleotide sequence ID" value="NZ_BAABQN010000013.1"/>
</dbReference>
<keyword evidence="10" id="KW-1185">Reference proteome</keyword>
<evidence type="ECO:0000259" key="8">
    <source>
        <dbReference type="Pfam" id="PF01416"/>
    </source>
</evidence>
<dbReference type="EC" id="5.4.99.12" evidence="4"/>
<dbReference type="NCBIfam" id="TIGR00071">
    <property type="entry name" value="hisT_truA"/>
    <property type="match status" value="1"/>
</dbReference>
<comment type="catalytic activity">
    <reaction evidence="4 7">
        <text>uridine(38/39/40) in tRNA = pseudouridine(38/39/40) in tRNA</text>
        <dbReference type="Rhea" id="RHEA:22376"/>
        <dbReference type="Rhea" id="RHEA-COMP:10085"/>
        <dbReference type="Rhea" id="RHEA-COMP:10087"/>
        <dbReference type="ChEBI" id="CHEBI:65314"/>
        <dbReference type="ChEBI" id="CHEBI:65315"/>
        <dbReference type="EC" id="5.4.99.12"/>
    </reaction>
</comment>
<dbReference type="InterPro" id="IPR020097">
    <property type="entry name" value="PsdUridine_synth_TruA_a/b_dom"/>
</dbReference>
<feature type="domain" description="Pseudouridine synthase I TruA alpha/beta" evidence="8">
    <location>
        <begin position="5"/>
        <end position="104"/>
    </location>
</feature>
<protein>
    <recommendedName>
        <fullName evidence="4">tRNA pseudouridine synthase A</fullName>
        <ecNumber evidence="4">5.4.99.12</ecNumber>
    </recommendedName>
    <alternativeName>
        <fullName evidence="4">tRNA pseudouridine(38-40) synthase</fullName>
    </alternativeName>
    <alternativeName>
        <fullName evidence="4">tRNA pseudouridylate synthase I</fullName>
    </alternativeName>
    <alternativeName>
        <fullName evidence="4">tRNA-uridine isomerase I</fullName>
    </alternativeName>
</protein>
<evidence type="ECO:0000256" key="3">
    <source>
        <dbReference type="ARBA" id="ARBA00023235"/>
    </source>
</evidence>
<dbReference type="InterPro" id="IPR020094">
    <property type="entry name" value="TruA/RsuA/RluB/E/F_N"/>
</dbReference>
<accession>A0A366DTJ0</accession>
<dbReference type="OrthoDB" id="9811823at2"/>
<dbReference type="PANTHER" id="PTHR11142">
    <property type="entry name" value="PSEUDOURIDYLATE SYNTHASE"/>
    <property type="match status" value="1"/>
</dbReference>
<evidence type="ECO:0000256" key="6">
    <source>
        <dbReference type="PIRSR" id="PIRSR001430-2"/>
    </source>
</evidence>
<dbReference type="InterPro" id="IPR020095">
    <property type="entry name" value="PsdUridine_synth_TruA_C"/>
</dbReference>
<feature type="domain" description="Pseudouridine synthase I TruA alpha/beta" evidence="8">
    <location>
        <begin position="147"/>
        <end position="245"/>
    </location>
</feature>
<evidence type="ECO:0000256" key="2">
    <source>
        <dbReference type="ARBA" id="ARBA00022694"/>
    </source>
</evidence>
<reference evidence="9 10" key="1">
    <citation type="submission" date="2018-06" db="EMBL/GenBank/DDBJ databases">
        <title>Genomic Encyclopedia of Type Strains, Phase IV (KMG-IV): sequencing the most valuable type-strain genomes for metagenomic binning, comparative biology and taxonomic classification.</title>
        <authorList>
            <person name="Goeker M."/>
        </authorList>
    </citation>
    <scope>NUCLEOTIDE SEQUENCE [LARGE SCALE GENOMIC DNA]</scope>
    <source>
        <strain evidence="9 10">DSM 15140</strain>
    </source>
</reference>
<comment type="subunit">
    <text evidence="4">Homodimer.</text>
</comment>
<dbReference type="PIRSF" id="PIRSF001430">
    <property type="entry name" value="tRNA_psdUrid_synth"/>
    <property type="match status" value="1"/>
</dbReference>
<dbReference type="Gene3D" id="3.30.70.580">
    <property type="entry name" value="Pseudouridine synthase I, catalytic domain, N-terminal subdomain"/>
    <property type="match status" value="1"/>
</dbReference>
<organism evidence="9 10">
    <name type="scientific">Paraliobacillus ryukyuensis</name>
    <dbReference type="NCBI Taxonomy" id="200904"/>
    <lineage>
        <taxon>Bacteria</taxon>
        <taxon>Bacillati</taxon>
        <taxon>Bacillota</taxon>
        <taxon>Bacilli</taxon>
        <taxon>Bacillales</taxon>
        <taxon>Bacillaceae</taxon>
        <taxon>Paraliobacillus</taxon>
    </lineage>
</organism>
<dbReference type="Proteomes" id="UP000252254">
    <property type="component" value="Unassembled WGS sequence"/>
</dbReference>
<keyword evidence="3 4" id="KW-0413">Isomerase</keyword>
<dbReference type="Gene3D" id="3.30.70.660">
    <property type="entry name" value="Pseudouridine synthase I, catalytic domain, C-terminal subdomain"/>
    <property type="match status" value="1"/>
</dbReference>
<evidence type="ECO:0000256" key="1">
    <source>
        <dbReference type="ARBA" id="ARBA00009375"/>
    </source>
</evidence>
<feature type="active site" description="Nucleophile" evidence="4 5">
    <location>
        <position position="52"/>
    </location>
</feature>
<dbReference type="FunFam" id="3.30.70.580:FF:000001">
    <property type="entry name" value="tRNA pseudouridine synthase A"/>
    <property type="match status" value="1"/>
</dbReference>
<dbReference type="Pfam" id="PF01416">
    <property type="entry name" value="PseudoU_synth_1"/>
    <property type="match status" value="2"/>
</dbReference>
<comment type="similarity">
    <text evidence="1 4 7">Belongs to the tRNA pseudouridine synthase TruA family.</text>
</comment>
<gene>
    <name evidence="4" type="primary">truA</name>
    <name evidence="9" type="ORF">DES48_11226</name>
</gene>
<keyword evidence="2 4" id="KW-0819">tRNA processing</keyword>
<dbReference type="GO" id="GO:0031119">
    <property type="term" value="P:tRNA pseudouridine synthesis"/>
    <property type="evidence" value="ECO:0007669"/>
    <property type="project" value="UniProtKB-UniRule"/>
</dbReference>
<comment type="caution">
    <text evidence="4">Lacks conserved residue(s) required for the propagation of feature annotation.</text>
</comment>
<dbReference type="SUPFAM" id="SSF55120">
    <property type="entry name" value="Pseudouridine synthase"/>
    <property type="match status" value="1"/>
</dbReference>
<dbReference type="EMBL" id="QNRI01000012">
    <property type="protein sequence ID" value="RBO93225.1"/>
    <property type="molecule type" value="Genomic_DNA"/>
</dbReference>
<proteinExistence type="inferred from homology"/>
<dbReference type="PANTHER" id="PTHR11142:SF0">
    <property type="entry name" value="TRNA PSEUDOURIDINE SYNTHASE-LIKE 1"/>
    <property type="match status" value="1"/>
</dbReference>
<dbReference type="AlphaFoldDB" id="A0A366DTJ0"/>
<dbReference type="HAMAP" id="MF_00171">
    <property type="entry name" value="TruA"/>
    <property type="match status" value="1"/>
</dbReference>
<comment type="function">
    <text evidence="4">Formation of pseudouridine at positions 38, 39 and 40 in the anticodon stem and loop of transfer RNAs.</text>
</comment>